<sequence length="593" mass="62918">MTATVQQSQLECPEQLVRNIAQLVVKDDSPGNRLLHLVALCGVCKRWRQELCREVLLPVAFDGADNAGVPSRQATVTRFRKTDVAHKRATFLGASKLLTGYSDLTLSGEAVTDEVLLNISRTNGANLISVKLLGTTAVTDEGITALVSSAPLLKVFMLEDAGRGVAGTFVPAILQSCKQLESLHIEGAEGFAWQQLQQTGAWWQPLRAPAAAVDSQTAAAAATSGHAGASSSRQAPSQQQQQLAPVGSGPSSSSDGASVQQHALRQRRHLRISSDASDSLSDEDEGCFSDDGSLGAASDSTSISVPAAATAALAEQLQHSSLQEEAGGSRQAGLLLQQVQQPPHQQQQEAAAEPQQLVVPQQRRSLLCHTALRRLHVRFAAVDSLVPLLERCPGLTELQLDGPALNIQAAAAACPNVKRLAFLVGSPVELDAALFYLNGMSCLRGLELEVKGMMLSTEQLRVIGMLPLRELSLDSNAYRQQPSMPRPQFSHLDNEGVKGLVDSICSRMRSDMMPLKLSLCGATALKQEAVSALLRLPMLTAIDTGGCIKLTPMDRMRLVAKVKAGQGMMDNRAGGGGSSSALASLRVAHAHAL</sequence>
<dbReference type="Proteomes" id="UP000256970">
    <property type="component" value="Unassembled WGS sequence"/>
</dbReference>
<dbReference type="GO" id="GO:0005930">
    <property type="term" value="C:axoneme"/>
    <property type="evidence" value="ECO:0007669"/>
    <property type="project" value="UniProtKB-SubCell"/>
</dbReference>
<gene>
    <name evidence="3" type="ORF">BQ4739_LOCUS9009</name>
</gene>
<feature type="region of interest" description="Disordered" evidence="2">
    <location>
        <begin position="217"/>
        <end position="300"/>
    </location>
</feature>
<evidence type="ECO:0008006" key="5">
    <source>
        <dbReference type="Google" id="ProtNLM"/>
    </source>
</evidence>
<name>A0A383VW76_TETOB</name>
<dbReference type="GO" id="GO:0019005">
    <property type="term" value="C:SCF ubiquitin ligase complex"/>
    <property type="evidence" value="ECO:0007669"/>
    <property type="project" value="TreeGrafter"/>
</dbReference>
<dbReference type="EMBL" id="FNXT01000872">
    <property type="protein sequence ID" value="SZX68676.1"/>
    <property type="molecule type" value="Genomic_DNA"/>
</dbReference>
<dbReference type="InterPro" id="IPR032675">
    <property type="entry name" value="LRR_dom_sf"/>
</dbReference>
<feature type="compositionally biased region" description="Low complexity" evidence="2">
    <location>
        <begin position="217"/>
        <end position="263"/>
    </location>
</feature>
<dbReference type="GO" id="GO:0031146">
    <property type="term" value="P:SCF-dependent proteasomal ubiquitin-dependent protein catabolic process"/>
    <property type="evidence" value="ECO:0007669"/>
    <property type="project" value="TreeGrafter"/>
</dbReference>
<dbReference type="SUPFAM" id="SSF52047">
    <property type="entry name" value="RNI-like"/>
    <property type="match status" value="1"/>
</dbReference>
<feature type="compositionally biased region" description="Low complexity" evidence="2">
    <location>
        <begin position="289"/>
        <end position="300"/>
    </location>
</feature>
<dbReference type="Gene3D" id="3.80.10.10">
    <property type="entry name" value="Ribonuclease Inhibitor"/>
    <property type="match status" value="2"/>
</dbReference>
<evidence type="ECO:0000313" key="3">
    <source>
        <dbReference type="EMBL" id="SZX68676.1"/>
    </source>
</evidence>
<evidence type="ECO:0000256" key="2">
    <source>
        <dbReference type="SAM" id="MobiDB-lite"/>
    </source>
</evidence>
<keyword evidence="4" id="KW-1185">Reference proteome</keyword>
<accession>A0A383VW76</accession>
<evidence type="ECO:0000256" key="1">
    <source>
        <dbReference type="ARBA" id="ARBA00004430"/>
    </source>
</evidence>
<reference evidence="3 4" key="1">
    <citation type="submission" date="2016-10" db="EMBL/GenBank/DDBJ databases">
        <authorList>
            <person name="Cai Z."/>
        </authorList>
    </citation>
    <scope>NUCLEOTIDE SEQUENCE [LARGE SCALE GENOMIC DNA]</scope>
</reference>
<comment type="subcellular location">
    <subcellularLocation>
        <location evidence="1">Cytoplasm</location>
        <location evidence="1">Cytoskeleton</location>
        <location evidence="1">Cilium axoneme</location>
    </subcellularLocation>
</comment>
<dbReference type="PANTHER" id="PTHR13318">
    <property type="entry name" value="PARTNER OF PAIRED, ISOFORM B-RELATED"/>
    <property type="match status" value="1"/>
</dbReference>
<dbReference type="AlphaFoldDB" id="A0A383VW76"/>
<protein>
    <recommendedName>
        <fullName evidence="5">F-box domain-containing protein</fullName>
    </recommendedName>
</protein>
<organism evidence="3 4">
    <name type="scientific">Tetradesmus obliquus</name>
    <name type="common">Green alga</name>
    <name type="synonym">Acutodesmus obliquus</name>
    <dbReference type="NCBI Taxonomy" id="3088"/>
    <lineage>
        <taxon>Eukaryota</taxon>
        <taxon>Viridiplantae</taxon>
        <taxon>Chlorophyta</taxon>
        <taxon>core chlorophytes</taxon>
        <taxon>Chlorophyceae</taxon>
        <taxon>CS clade</taxon>
        <taxon>Sphaeropleales</taxon>
        <taxon>Scenedesmaceae</taxon>
        <taxon>Tetradesmus</taxon>
    </lineage>
</organism>
<proteinExistence type="predicted"/>
<evidence type="ECO:0000313" key="4">
    <source>
        <dbReference type="Proteomes" id="UP000256970"/>
    </source>
</evidence>